<protein>
    <submittedName>
        <fullName evidence="11">SusC/RagA family TonB-linked outer membrane protein</fullName>
    </submittedName>
</protein>
<keyword evidence="7 8" id="KW-0998">Cell outer membrane</keyword>
<keyword evidence="4 8" id="KW-0812">Transmembrane</keyword>
<comment type="similarity">
    <text evidence="8">Belongs to the TonB-dependent receptor family.</text>
</comment>
<feature type="region of interest" description="Disordered" evidence="9">
    <location>
        <begin position="1050"/>
        <end position="1080"/>
    </location>
</feature>
<keyword evidence="5" id="KW-0732">Signal</keyword>
<dbReference type="InterPro" id="IPR039426">
    <property type="entry name" value="TonB-dep_rcpt-like"/>
</dbReference>
<dbReference type="NCBIfam" id="TIGR04056">
    <property type="entry name" value="OMP_RagA_SusC"/>
    <property type="match status" value="1"/>
</dbReference>
<evidence type="ECO:0000313" key="12">
    <source>
        <dbReference type="Proteomes" id="UP001597512"/>
    </source>
</evidence>
<evidence type="ECO:0000256" key="2">
    <source>
        <dbReference type="ARBA" id="ARBA00022448"/>
    </source>
</evidence>
<dbReference type="SUPFAM" id="SSF56935">
    <property type="entry name" value="Porins"/>
    <property type="match status" value="1"/>
</dbReference>
<proteinExistence type="inferred from homology"/>
<evidence type="ECO:0000256" key="7">
    <source>
        <dbReference type="ARBA" id="ARBA00023237"/>
    </source>
</evidence>
<dbReference type="Gene3D" id="2.170.130.10">
    <property type="entry name" value="TonB-dependent receptor, plug domain"/>
    <property type="match status" value="1"/>
</dbReference>
<dbReference type="SUPFAM" id="SSF49464">
    <property type="entry name" value="Carboxypeptidase regulatory domain-like"/>
    <property type="match status" value="1"/>
</dbReference>
<dbReference type="InterPro" id="IPR036942">
    <property type="entry name" value="Beta-barrel_TonB_sf"/>
</dbReference>
<dbReference type="InterPro" id="IPR008969">
    <property type="entry name" value="CarboxyPept-like_regulatory"/>
</dbReference>
<dbReference type="PANTHER" id="PTHR30069">
    <property type="entry name" value="TONB-DEPENDENT OUTER MEMBRANE RECEPTOR"/>
    <property type="match status" value="1"/>
</dbReference>
<dbReference type="PROSITE" id="PS52016">
    <property type="entry name" value="TONB_DEPENDENT_REC_3"/>
    <property type="match status" value="1"/>
</dbReference>
<evidence type="ECO:0000259" key="10">
    <source>
        <dbReference type="Pfam" id="PF07715"/>
    </source>
</evidence>
<dbReference type="PANTHER" id="PTHR30069:SF29">
    <property type="entry name" value="HEMOGLOBIN AND HEMOGLOBIN-HAPTOGLOBIN-BINDING PROTEIN 1-RELATED"/>
    <property type="match status" value="1"/>
</dbReference>
<comment type="caution">
    <text evidence="11">The sequence shown here is derived from an EMBL/GenBank/DDBJ whole genome shotgun (WGS) entry which is preliminary data.</text>
</comment>
<evidence type="ECO:0000256" key="5">
    <source>
        <dbReference type="ARBA" id="ARBA00022729"/>
    </source>
</evidence>
<keyword evidence="3 8" id="KW-1134">Transmembrane beta strand</keyword>
<dbReference type="InterPro" id="IPR012910">
    <property type="entry name" value="Plug_dom"/>
</dbReference>
<evidence type="ECO:0000256" key="3">
    <source>
        <dbReference type="ARBA" id="ARBA00022452"/>
    </source>
</evidence>
<evidence type="ECO:0000256" key="8">
    <source>
        <dbReference type="PROSITE-ProRule" id="PRU01360"/>
    </source>
</evidence>
<gene>
    <name evidence="11" type="ORF">ACFS25_28970</name>
</gene>
<dbReference type="Gene3D" id="2.60.40.1120">
    <property type="entry name" value="Carboxypeptidase-like, regulatory domain"/>
    <property type="match status" value="1"/>
</dbReference>
<dbReference type="Pfam" id="PF13715">
    <property type="entry name" value="CarbopepD_reg_2"/>
    <property type="match status" value="1"/>
</dbReference>
<keyword evidence="12" id="KW-1185">Reference proteome</keyword>
<dbReference type="NCBIfam" id="TIGR04057">
    <property type="entry name" value="SusC_RagA_signa"/>
    <property type="match status" value="1"/>
</dbReference>
<evidence type="ECO:0000256" key="6">
    <source>
        <dbReference type="ARBA" id="ARBA00023136"/>
    </source>
</evidence>
<accession>A0ABW6AU98</accession>
<sequence length="1167" mass="127474">MFANKSTEPMHRNYLLLSQLLIWLVTLYPVTASAQAQSVRISLDLKNVPLTDVFNAIQSQSRYTFTYSQQALRPITIHRVQLRQEPLSTILAFLEKEAKVDFLVINRSISVQPKALGTSPNVPAPVLNRLPKRTLSGKVTDAVTGEALPGASVVVKGSPVGTSTDAEGSFSITIEDETTPLTVSYIGYQSQELTPGKQTMVTVALAPLAQALNQVVVIGYGTQTRKDLTTAVGSIKGTALTDQPVLNYEQALVGKLAGVQVLQTTGEPGRSFSFRIRGTTSITAGNAPLFVVDGVPLDRQGQAAESLNANDIASVEVLKDASAAAIYGSRGANGVVLITTKKADKQGLSVSYNQLTGVQTVAKKISMLDAYGYAALVKEGHDNAWVDFAPANRAATPDAQRGPVEAAGYYWNQTPPDLYPYLASQPGVTTPDLINTDWQDAIFRSASFTNHSLAFSGGNQQAKFYVSGHYTNQQGIVIHSDYKRYATRINMDVHQNRLQLGLTLSPSYSTENRINGDGPYLDQGVVSSALQLSPTWPIYNPDGSYNFEGNGKWRIGKDYQHNAVLNPVALATLITNRSYHSNLLGRLFLDYELATGLHYNISLGGALNNDRTDYYRPSTLPTLGEAYYLNPSNPIAQNSTSNSTNWVLEQTATYRRSIGSHHLSALAGFTSQQNTLSQNSLTATNFPNDLVQTLNAGQVTVGSSTVSRWSLLSLLGRVQYDYKEKYLLSAALRRDGSSRFGPTTKWGNFPSVSAGWRLSAEPFLQPVRAISNLKLRASYGMTGNFQINDYESIGRLQYDNYILGAGQGQLTSGVTPRNLSNANLGWETTTMTDIGLELGLLNDRFTLEMDWYDRNTSNLLLNVPVPLTTGYSVARRNIGKVNNRGLELTLSTQHTTGRFTWTVSGNIATNQNTVRALGPGDAPIIQTNGTTNTFFITQVGSPIGSYYLLKETGVYRNQADLDANPHFAGAQPGDFKFVDVDGDGQLDVDKDRTLVGNYFPDFTYGLNASIKVKGLELGFTLQGVQGVEIVNLMRRYIDSMEGTFNNTTDALNRWRSDTDPGNGQTNRANRKAKGNNGRTSSWHVEDGSYLRLQTVTLGYTLPKQWLERLKLGTARVYVSGQNLFTLTRYSGYNPEVNLYNSDALTPGVDYGTYPLARTFAGGINLTF</sequence>
<evidence type="ECO:0000256" key="9">
    <source>
        <dbReference type="SAM" id="MobiDB-lite"/>
    </source>
</evidence>
<keyword evidence="6 8" id="KW-0472">Membrane</keyword>
<dbReference type="Pfam" id="PF07715">
    <property type="entry name" value="Plug"/>
    <property type="match status" value="1"/>
</dbReference>
<evidence type="ECO:0000256" key="1">
    <source>
        <dbReference type="ARBA" id="ARBA00004571"/>
    </source>
</evidence>
<dbReference type="RefSeq" id="WP_381508282.1">
    <property type="nucleotide sequence ID" value="NZ_JBHUOM010000045.1"/>
</dbReference>
<dbReference type="InterPro" id="IPR037066">
    <property type="entry name" value="Plug_dom_sf"/>
</dbReference>
<dbReference type="Proteomes" id="UP001597512">
    <property type="component" value="Unassembled WGS sequence"/>
</dbReference>
<dbReference type="InterPro" id="IPR023996">
    <property type="entry name" value="TonB-dep_OMP_SusC/RagA"/>
</dbReference>
<dbReference type="Gene3D" id="2.40.170.20">
    <property type="entry name" value="TonB-dependent receptor, beta-barrel domain"/>
    <property type="match status" value="1"/>
</dbReference>
<evidence type="ECO:0000256" key="4">
    <source>
        <dbReference type="ARBA" id="ARBA00022692"/>
    </source>
</evidence>
<feature type="domain" description="TonB-dependent receptor plug" evidence="10">
    <location>
        <begin position="226"/>
        <end position="335"/>
    </location>
</feature>
<comment type="subcellular location">
    <subcellularLocation>
        <location evidence="1 8">Cell outer membrane</location>
        <topology evidence="1 8">Multi-pass membrane protein</topology>
    </subcellularLocation>
</comment>
<organism evidence="11 12">
    <name type="scientific">Spirosoma flavum</name>
    <dbReference type="NCBI Taxonomy" id="2048557"/>
    <lineage>
        <taxon>Bacteria</taxon>
        <taxon>Pseudomonadati</taxon>
        <taxon>Bacteroidota</taxon>
        <taxon>Cytophagia</taxon>
        <taxon>Cytophagales</taxon>
        <taxon>Cytophagaceae</taxon>
        <taxon>Spirosoma</taxon>
    </lineage>
</organism>
<reference evidence="12" key="1">
    <citation type="journal article" date="2019" name="Int. J. Syst. Evol. Microbiol.">
        <title>The Global Catalogue of Microorganisms (GCM) 10K type strain sequencing project: providing services to taxonomists for standard genome sequencing and annotation.</title>
        <authorList>
            <consortium name="The Broad Institute Genomics Platform"/>
            <consortium name="The Broad Institute Genome Sequencing Center for Infectious Disease"/>
            <person name="Wu L."/>
            <person name="Ma J."/>
        </authorList>
    </citation>
    <scope>NUCLEOTIDE SEQUENCE [LARGE SCALE GENOMIC DNA]</scope>
    <source>
        <strain evidence="12">KCTC 52490</strain>
    </source>
</reference>
<dbReference type="EMBL" id="JBHUOM010000045">
    <property type="protein sequence ID" value="MFD2937835.1"/>
    <property type="molecule type" value="Genomic_DNA"/>
</dbReference>
<name>A0ABW6AU98_9BACT</name>
<evidence type="ECO:0000313" key="11">
    <source>
        <dbReference type="EMBL" id="MFD2937835.1"/>
    </source>
</evidence>
<keyword evidence="2 8" id="KW-0813">Transport</keyword>
<dbReference type="InterPro" id="IPR023997">
    <property type="entry name" value="TonB-dep_OMP_SusC/RagA_CS"/>
</dbReference>